<name>A0ABT5U8D7_9GAMM</name>
<keyword evidence="3" id="KW-1185">Reference proteome</keyword>
<evidence type="ECO:0000256" key="1">
    <source>
        <dbReference type="SAM" id="SignalP"/>
    </source>
</evidence>
<dbReference type="Proteomes" id="UP001528823">
    <property type="component" value="Unassembled WGS sequence"/>
</dbReference>
<feature type="chain" id="PRO_5045407611" evidence="1">
    <location>
        <begin position="31"/>
        <end position="231"/>
    </location>
</feature>
<reference evidence="2 3" key="1">
    <citation type="submission" date="2022-11" db="EMBL/GenBank/DDBJ databases">
        <title>Spartinivicinus poritis sp. nov., isolated from scleractinian coral Porites lutea.</title>
        <authorList>
            <person name="Zhang G."/>
            <person name="Cai L."/>
            <person name="Wei Q."/>
        </authorList>
    </citation>
    <scope>NUCLEOTIDE SEQUENCE [LARGE SCALE GENOMIC DNA]</scope>
    <source>
        <strain evidence="2 3">A2-2</strain>
    </source>
</reference>
<protein>
    <submittedName>
        <fullName evidence="2">Uncharacterized protein</fullName>
    </submittedName>
</protein>
<gene>
    <name evidence="2" type="ORF">ORQ98_05410</name>
</gene>
<organism evidence="2 3">
    <name type="scientific">Spartinivicinus poritis</name>
    <dbReference type="NCBI Taxonomy" id="2994640"/>
    <lineage>
        <taxon>Bacteria</taxon>
        <taxon>Pseudomonadati</taxon>
        <taxon>Pseudomonadota</taxon>
        <taxon>Gammaproteobacteria</taxon>
        <taxon>Oceanospirillales</taxon>
        <taxon>Zooshikellaceae</taxon>
        <taxon>Spartinivicinus</taxon>
    </lineage>
</organism>
<evidence type="ECO:0000313" key="2">
    <source>
        <dbReference type="EMBL" id="MDE1461399.1"/>
    </source>
</evidence>
<dbReference type="EMBL" id="JAPMOU010000004">
    <property type="protein sequence ID" value="MDE1461399.1"/>
    <property type="molecule type" value="Genomic_DNA"/>
</dbReference>
<evidence type="ECO:0000313" key="3">
    <source>
        <dbReference type="Proteomes" id="UP001528823"/>
    </source>
</evidence>
<sequence length="231" mass="26114">MKIHKKSKISLTNYIIAFLFSFSVITSVTATEANDSKVSQQNTASTKAVCSSYLCDYTAKEISWPRDPLKTNQLVPLLYNNYSIKLNSSAAFIATIDNELIIKLANGSKISFKKTNKKSRPAFNNAKIPTSDIPKFMFEISQASLSVSDQFYNEKLTLYKLARQVDFKQPDQVTLARKGNLVAYIIKGEENQFIKSCWVVDIENPDWFLIIDAENNADKTIKYILSHLSTI</sequence>
<proteinExistence type="predicted"/>
<accession>A0ABT5U8D7</accession>
<keyword evidence="1" id="KW-0732">Signal</keyword>
<comment type="caution">
    <text evidence="2">The sequence shown here is derived from an EMBL/GenBank/DDBJ whole genome shotgun (WGS) entry which is preliminary data.</text>
</comment>
<dbReference type="RefSeq" id="WP_274687762.1">
    <property type="nucleotide sequence ID" value="NZ_JAPMOU010000004.1"/>
</dbReference>
<feature type="signal peptide" evidence="1">
    <location>
        <begin position="1"/>
        <end position="30"/>
    </location>
</feature>